<feature type="region of interest" description="Disordered" evidence="1">
    <location>
        <begin position="357"/>
        <end position="506"/>
    </location>
</feature>
<evidence type="ECO:0000313" key="2">
    <source>
        <dbReference type="EMBL" id="KAF9485011.1"/>
    </source>
</evidence>
<dbReference type="AlphaFoldDB" id="A0A9P5ZFM0"/>
<keyword evidence="3" id="KW-1185">Reference proteome</keyword>
<accession>A0A9P5ZFM0</accession>
<feature type="region of interest" description="Disordered" evidence="1">
    <location>
        <begin position="133"/>
        <end position="239"/>
    </location>
</feature>
<dbReference type="Proteomes" id="UP000807469">
    <property type="component" value="Unassembled WGS sequence"/>
</dbReference>
<sequence>MSQHANIALADRSFALSSAYYTRRSGDPTAPSGTSSMPAAPSQGVAYHGQADWPGYYAERASPVLQAQSSFNSYIVPAGPSSSSLTYPSSWQNATTTSALTSVGPAAVISGYAQAIPAKSTNIAEYQAGNDALSHQEYPTSSQRTSLPLTEPSPEPPYLPSYAGRSDRYRSPSSQTHASVSEYTGWDSPGSIVEELQYPPPPLPNSDRIDQSADTQSRRPSPPEPAAAPASSSKVKVEPEDHDDCFIMELSGLPAKFGGGMGLVSSRAASQAYLSSLLSQSLAPPTEVPLRATQANKKMRAMMGVFRLNPFSMHNFGDNIDDAMAMRDDIDWDDAQPAWSGGEAHPLDEEPTMFEFQLDLGGGDDQSSESGTTATSSVEVGTGSNYRANMAPLTSSPFTDPPSPSQVLPLLTDSAHLRCFSPSSELHPEDDDDEKESSYEDHVQRTHPRQEDQEDDQHRDDQSTEQDQQSESWGDVDYANHSEVDSSSTTTRSVHTPFNDSPQALPTHIQTGYEHHTHSPALQPSAWDAVNEQYQSPEDHRFANQAPLIMPFKPTMTFAATGVRVPRLHTSEYMRPIF</sequence>
<dbReference type="OrthoDB" id="3270670at2759"/>
<evidence type="ECO:0000313" key="3">
    <source>
        <dbReference type="Proteomes" id="UP000807469"/>
    </source>
</evidence>
<feature type="compositionally biased region" description="Polar residues" evidence="1">
    <location>
        <begin position="171"/>
        <end position="182"/>
    </location>
</feature>
<proteinExistence type="predicted"/>
<feature type="region of interest" description="Disordered" evidence="1">
    <location>
        <begin position="24"/>
        <end position="45"/>
    </location>
</feature>
<feature type="compositionally biased region" description="Basic and acidic residues" evidence="1">
    <location>
        <begin position="436"/>
        <end position="462"/>
    </location>
</feature>
<protein>
    <submittedName>
        <fullName evidence="2">Uncharacterized protein</fullName>
    </submittedName>
</protein>
<feature type="compositionally biased region" description="Polar residues" evidence="1">
    <location>
        <begin position="485"/>
        <end position="506"/>
    </location>
</feature>
<organism evidence="2 3">
    <name type="scientific">Pholiota conissans</name>
    <dbReference type="NCBI Taxonomy" id="109636"/>
    <lineage>
        <taxon>Eukaryota</taxon>
        <taxon>Fungi</taxon>
        <taxon>Dikarya</taxon>
        <taxon>Basidiomycota</taxon>
        <taxon>Agaricomycotina</taxon>
        <taxon>Agaricomycetes</taxon>
        <taxon>Agaricomycetidae</taxon>
        <taxon>Agaricales</taxon>
        <taxon>Agaricineae</taxon>
        <taxon>Strophariaceae</taxon>
        <taxon>Pholiota</taxon>
    </lineage>
</organism>
<evidence type="ECO:0000256" key="1">
    <source>
        <dbReference type="SAM" id="MobiDB-lite"/>
    </source>
</evidence>
<name>A0A9P5ZFM0_9AGAR</name>
<feature type="compositionally biased region" description="Polar residues" evidence="1">
    <location>
        <begin position="368"/>
        <end position="387"/>
    </location>
</feature>
<comment type="caution">
    <text evidence="2">The sequence shown here is derived from an EMBL/GenBank/DDBJ whole genome shotgun (WGS) entry which is preliminary data.</text>
</comment>
<dbReference type="EMBL" id="MU155138">
    <property type="protein sequence ID" value="KAF9485011.1"/>
    <property type="molecule type" value="Genomic_DNA"/>
</dbReference>
<gene>
    <name evidence="2" type="ORF">BDN70DRAFT_705305</name>
</gene>
<reference evidence="2" key="1">
    <citation type="submission" date="2020-11" db="EMBL/GenBank/DDBJ databases">
        <authorList>
            <consortium name="DOE Joint Genome Institute"/>
            <person name="Ahrendt S."/>
            <person name="Riley R."/>
            <person name="Andreopoulos W."/>
            <person name="Labutti K."/>
            <person name="Pangilinan J."/>
            <person name="Ruiz-Duenas F.J."/>
            <person name="Barrasa J.M."/>
            <person name="Sanchez-Garcia M."/>
            <person name="Camarero S."/>
            <person name="Miyauchi S."/>
            <person name="Serrano A."/>
            <person name="Linde D."/>
            <person name="Babiker R."/>
            <person name="Drula E."/>
            <person name="Ayuso-Fernandez I."/>
            <person name="Pacheco R."/>
            <person name="Padilla G."/>
            <person name="Ferreira P."/>
            <person name="Barriuso J."/>
            <person name="Kellner H."/>
            <person name="Castanera R."/>
            <person name="Alfaro M."/>
            <person name="Ramirez L."/>
            <person name="Pisabarro A.G."/>
            <person name="Kuo A."/>
            <person name="Tritt A."/>
            <person name="Lipzen A."/>
            <person name="He G."/>
            <person name="Yan M."/>
            <person name="Ng V."/>
            <person name="Cullen D."/>
            <person name="Martin F."/>
            <person name="Rosso M.-N."/>
            <person name="Henrissat B."/>
            <person name="Hibbett D."/>
            <person name="Martinez A.T."/>
            <person name="Grigoriev I.V."/>
        </authorList>
    </citation>
    <scope>NUCLEOTIDE SEQUENCE</scope>
    <source>
        <strain evidence="2">CIRM-BRFM 674</strain>
    </source>
</reference>